<dbReference type="PROSITE" id="PS51670">
    <property type="entry name" value="SHKT"/>
    <property type="match status" value="1"/>
</dbReference>
<dbReference type="RefSeq" id="XP_005793676.1">
    <property type="nucleotide sequence ID" value="XM_005793619.1"/>
</dbReference>
<feature type="chain" id="PRO_5044262355" description="ShKT domain-containing protein" evidence="1">
    <location>
        <begin position="23"/>
        <end position="132"/>
    </location>
</feature>
<name>A0A0D3KZR2_EMIH1</name>
<proteinExistence type="predicted"/>
<keyword evidence="1" id="KW-0732">Signal</keyword>
<dbReference type="SMART" id="SM00254">
    <property type="entry name" value="ShKT"/>
    <property type="match status" value="1"/>
</dbReference>
<protein>
    <recommendedName>
        <fullName evidence="2">ShKT domain-containing protein</fullName>
    </recommendedName>
</protein>
<reference evidence="3" key="2">
    <citation type="submission" date="2024-10" db="UniProtKB">
        <authorList>
            <consortium name="EnsemblProtists"/>
        </authorList>
    </citation>
    <scope>IDENTIFICATION</scope>
</reference>
<dbReference type="PaxDb" id="2903-EOD41247"/>
<sequence>MRASIWGRWLFALLLDVHSAASAVNPARVDRAGQTDCQDASIGTLEAGECADSASECAKWAEAGECTGNAGYMRDACRLTCELCAEVQGKAALPRHGDPLQARGEGWGQLDEEKVLGWLGCRRRSGGYGRPS</sequence>
<dbReference type="Gene3D" id="1.10.10.1940">
    <property type="match status" value="1"/>
</dbReference>
<evidence type="ECO:0000259" key="2">
    <source>
        <dbReference type="PROSITE" id="PS51670"/>
    </source>
</evidence>
<dbReference type="HOGENOM" id="CLU_1921034_0_0_1"/>
<dbReference type="Pfam" id="PF01549">
    <property type="entry name" value="ShK"/>
    <property type="match status" value="1"/>
</dbReference>
<evidence type="ECO:0000256" key="1">
    <source>
        <dbReference type="SAM" id="SignalP"/>
    </source>
</evidence>
<feature type="domain" description="ShKT" evidence="2">
    <location>
        <begin position="50"/>
        <end position="84"/>
    </location>
</feature>
<reference evidence="4" key="1">
    <citation type="journal article" date="2013" name="Nature">
        <title>Pan genome of the phytoplankton Emiliania underpins its global distribution.</title>
        <authorList>
            <person name="Read B.A."/>
            <person name="Kegel J."/>
            <person name="Klute M.J."/>
            <person name="Kuo A."/>
            <person name="Lefebvre S.C."/>
            <person name="Maumus F."/>
            <person name="Mayer C."/>
            <person name="Miller J."/>
            <person name="Monier A."/>
            <person name="Salamov A."/>
            <person name="Young J."/>
            <person name="Aguilar M."/>
            <person name="Claverie J.M."/>
            <person name="Frickenhaus S."/>
            <person name="Gonzalez K."/>
            <person name="Herman E.K."/>
            <person name="Lin Y.C."/>
            <person name="Napier J."/>
            <person name="Ogata H."/>
            <person name="Sarno A.F."/>
            <person name="Shmutz J."/>
            <person name="Schroeder D."/>
            <person name="de Vargas C."/>
            <person name="Verret F."/>
            <person name="von Dassow P."/>
            <person name="Valentin K."/>
            <person name="Van de Peer Y."/>
            <person name="Wheeler G."/>
            <person name="Dacks J.B."/>
            <person name="Delwiche C.F."/>
            <person name="Dyhrman S.T."/>
            <person name="Glockner G."/>
            <person name="John U."/>
            <person name="Richards T."/>
            <person name="Worden A.Z."/>
            <person name="Zhang X."/>
            <person name="Grigoriev I.V."/>
            <person name="Allen A.E."/>
            <person name="Bidle K."/>
            <person name="Borodovsky M."/>
            <person name="Bowler C."/>
            <person name="Brownlee C."/>
            <person name="Cock J.M."/>
            <person name="Elias M."/>
            <person name="Gladyshev V.N."/>
            <person name="Groth M."/>
            <person name="Guda C."/>
            <person name="Hadaegh A."/>
            <person name="Iglesias-Rodriguez M.D."/>
            <person name="Jenkins J."/>
            <person name="Jones B.M."/>
            <person name="Lawson T."/>
            <person name="Leese F."/>
            <person name="Lindquist E."/>
            <person name="Lobanov A."/>
            <person name="Lomsadze A."/>
            <person name="Malik S.B."/>
            <person name="Marsh M.E."/>
            <person name="Mackinder L."/>
            <person name="Mock T."/>
            <person name="Mueller-Roeber B."/>
            <person name="Pagarete A."/>
            <person name="Parker M."/>
            <person name="Probert I."/>
            <person name="Quesneville H."/>
            <person name="Raines C."/>
            <person name="Rensing S.A."/>
            <person name="Riano-Pachon D.M."/>
            <person name="Richier S."/>
            <person name="Rokitta S."/>
            <person name="Shiraiwa Y."/>
            <person name="Soanes D.M."/>
            <person name="van der Giezen M."/>
            <person name="Wahlund T.M."/>
            <person name="Williams B."/>
            <person name="Wilson W."/>
            <person name="Wolfe G."/>
            <person name="Wurch L.L."/>
        </authorList>
    </citation>
    <scope>NUCLEOTIDE SEQUENCE</scope>
</reference>
<feature type="signal peptide" evidence="1">
    <location>
        <begin position="1"/>
        <end position="22"/>
    </location>
</feature>
<dbReference type="GeneID" id="17286517"/>
<organism evidence="3 4">
    <name type="scientific">Emiliania huxleyi (strain CCMP1516)</name>
    <dbReference type="NCBI Taxonomy" id="280463"/>
    <lineage>
        <taxon>Eukaryota</taxon>
        <taxon>Haptista</taxon>
        <taxon>Haptophyta</taxon>
        <taxon>Prymnesiophyceae</taxon>
        <taxon>Isochrysidales</taxon>
        <taxon>Noelaerhabdaceae</taxon>
        <taxon>Emiliania</taxon>
    </lineage>
</organism>
<keyword evidence="4" id="KW-1185">Reference proteome</keyword>
<dbReference type="KEGG" id="ehx:EMIHUDRAFT_199511"/>
<accession>A0A0D3KZR2</accession>
<dbReference type="EnsemblProtists" id="EOD41247">
    <property type="protein sequence ID" value="EOD41247"/>
    <property type="gene ID" value="EMIHUDRAFT_199511"/>
</dbReference>
<dbReference type="InterPro" id="IPR003582">
    <property type="entry name" value="ShKT_dom"/>
</dbReference>
<dbReference type="Proteomes" id="UP000013827">
    <property type="component" value="Unassembled WGS sequence"/>
</dbReference>
<dbReference type="AlphaFoldDB" id="A0A0D3KZR2"/>
<evidence type="ECO:0000313" key="3">
    <source>
        <dbReference type="EnsemblProtists" id="EOD41247"/>
    </source>
</evidence>
<evidence type="ECO:0000313" key="4">
    <source>
        <dbReference type="Proteomes" id="UP000013827"/>
    </source>
</evidence>